<organism evidence="3 4">
    <name type="scientific">Phyllotreta striolata</name>
    <name type="common">Striped flea beetle</name>
    <name type="synonym">Crioceris striolata</name>
    <dbReference type="NCBI Taxonomy" id="444603"/>
    <lineage>
        <taxon>Eukaryota</taxon>
        <taxon>Metazoa</taxon>
        <taxon>Ecdysozoa</taxon>
        <taxon>Arthropoda</taxon>
        <taxon>Hexapoda</taxon>
        <taxon>Insecta</taxon>
        <taxon>Pterygota</taxon>
        <taxon>Neoptera</taxon>
        <taxon>Endopterygota</taxon>
        <taxon>Coleoptera</taxon>
        <taxon>Polyphaga</taxon>
        <taxon>Cucujiformia</taxon>
        <taxon>Chrysomeloidea</taxon>
        <taxon>Chrysomelidae</taxon>
        <taxon>Galerucinae</taxon>
        <taxon>Alticini</taxon>
        <taxon>Phyllotreta</taxon>
    </lineage>
</organism>
<reference evidence="3" key="1">
    <citation type="submission" date="2022-01" db="EMBL/GenBank/DDBJ databases">
        <authorList>
            <person name="King R."/>
        </authorList>
    </citation>
    <scope>NUCLEOTIDE SEQUENCE</scope>
</reference>
<proteinExistence type="predicted"/>
<sequence>MKISIVLFFVLALALALVQAMPSKGSTKASLKKKPACIKDCSGAEYAPVCGGDGTGKGDKSFGSECVLENFNCEHNQSLKVVSKGECPNGGSIRLQ</sequence>
<keyword evidence="1" id="KW-0732">Signal</keyword>
<dbReference type="InterPro" id="IPR036058">
    <property type="entry name" value="Kazal_dom_sf"/>
</dbReference>
<name>A0A9N9TN31_PHYSR</name>
<keyword evidence="4" id="KW-1185">Reference proteome</keyword>
<feature type="chain" id="PRO_5040475472" description="Kazal-like domain-containing protein" evidence="1">
    <location>
        <begin position="21"/>
        <end position="96"/>
    </location>
</feature>
<dbReference type="Proteomes" id="UP001153712">
    <property type="component" value="Chromosome 13"/>
</dbReference>
<dbReference type="Gene3D" id="3.30.60.30">
    <property type="match status" value="1"/>
</dbReference>
<dbReference type="OrthoDB" id="6817055at2759"/>
<gene>
    <name evidence="3" type="ORF">PHYEVI_LOCUS3461</name>
</gene>
<dbReference type="PROSITE" id="PS51465">
    <property type="entry name" value="KAZAL_2"/>
    <property type="match status" value="1"/>
</dbReference>
<feature type="domain" description="Kazal-like" evidence="2">
    <location>
        <begin position="31"/>
        <end position="89"/>
    </location>
</feature>
<evidence type="ECO:0000313" key="3">
    <source>
        <dbReference type="EMBL" id="CAG9857050.1"/>
    </source>
</evidence>
<dbReference type="Pfam" id="PF07648">
    <property type="entry name" value="Kazal_2"/>
    <property type="match status" value="1"/>
</dbReference>
<dbReference type="SUPFAM" id="SSF100895">
    <property type="entry name" value="Kazal-type serine protease inhibitors"/>
    <property type="match status" value="1"/>
</dbReference>
<evidence type="ECO:0000256" key="1">
    <source>
        <dbReference type="SAM" id="SignalP"/>
    </source>
</evidence>
<dbReference type="SMART" id="SM00280">
    <property type="entry name" value="KAZAL"/>
    <property type="match status" value="1"/>
</dbReference>
<dbReference type="AlphaFoldDB" id="A0A9N9TN31"/>
<evidence type="ECO:0000259" key="2">
    <source>
        <dbReference type="PROSITE" id="PS51465"/>
    </source>
</evidence>
<accession>A0A9N9TN31</accession>
<dbReference type="InterPro" id="IPR002350">
    <property type="entry name" value="Kazal_dom"/>
</dbReference>
<dbReference type="EMBL" id="OU900106">
    <property type="protein sequence ID" value="CAG9857050.1"/>
    <property type="molecule type" value="Genomic_DNA"/>
</dbReference>
<evidence type="ECO:0000313" key="4">
    <source>
        <dbReference type="Proteomes" id="UP001153712"/>
    </source>
</evidence>
<feature type="signal peptide" evidence="1">
    <location>
        <begin position="1"/>
        <end position="20"/>
    </location>
</feature>
<protein>
    <recommendedName>
        <fullName evidence="2">Kazal-like domain-containing protein</fullName>
    </recommendedName>
</protein>